<dbReference type="EMBL" id="WTXG01000013">
    <property type="protein sequence ID" value="KAI0301759.1"/>
    <property type="molecule type" value="Genomic_DNA"/>
</dbReference>
<comment type="caution">
    <text evidence="1">The sequence shown here is derived from an EMBL/GenBank/DDBJ whole genome shotgun (WGS) entry which is preliminary data.</text>
</comment>
<dbReference type="AlphaFoldDB" id="A0AAD4M4H9"/>
<proteinExistence type="predicted"/>
<gene>
    <name evidence="1" type="ORF">B0F90DRAFT_294537</name>
</gene>
<dbReference type="Proteomes" id="UP001203297">
    <property type="component" value="Unassembled WGS sequence"/>
</dbReference>
<sequence length="169" mass="19440">MTMPDGGALRTVEVDCTALYRALADLTLIITLIWPPMRQPSLGTEGGQPTALEWQLQLQNMCDTESKWYMKQHEFTASLQRNLTRLALLAQRVREDADAAYRGNVLQRISQFKVKFEDIALRLKLTHHIRIEQKYRMRVRNASRRTVTSPEQAAALTIIGLVLQRYART</sequence>
<evidence type="ECO:0000313" key="2">
    <source>
        <dbReference type="Proteomes" id="UP001203297"/>
    </source>
</evidence>
<evidence type="ECO:0000313" key="1">
    <source>
        <dbReference type="EMBL" id="KAI0301759.1"/>
    </source>
</evidence>
<protein>
    <submittedName>
        <fullName evidence="1">Uncharacterized protein</fullName>
    </submittedName>
</protein>
<organism evidence="1 2">
    <name type="scientific">Multifurca ochricompacta</name>
    <dbReference type="NCBI Taxonomy" id="376703"/>
    <lineage>
        <taxon>Eukaryota</taxon>
        <taxon>Fungi</taxon>
        <taxon>Dikarya</taxon>
        <taxon>Basidiomycota</taxon>
        <taxon>Agaricomycotina</taxon>
        <taxon>Agaricomycetes</taxon>
        <taxon>Russulales</taxon>
        <taxon>Russulaceae</taxon>
        <taxon>Multifurca</taxon>
    </lineage>
</organism>
<accession>A0AAD4M4H9</accession>
<keyword evidence="2" id="KW-1185">Reference proteome</keyword>
<reference evidence="1" key="1">
    <citation type="journal article" date="2022" name="New Phytol.">
        <title>Evolutionary transition to the ectomycorrhizal habit in the genomes of a hyperdiverse lineage of mushroom-forming fungi.</title>
        <authorList>
            <person name="Looney B."/>
            <person name="Miyauchi S."/>
            <person name="Morin E."/>
            <person name="Drula E."/>
            <person name="Courty P.E."/>
            <person name="Kohler A."/>
            <person name="Kuo A."/>
            <person name="LaButti K."/>
            <person name="Pangilinan J."/>
            <person name="Lipzen A."/>
            <person name="Riley R."/>
            <person name="Andreopoulos W."/>
            <person name="He G."/>
            <person name="Johnson J."/>
            <person name="Nolan M."/>
            <person name="Tritt A."/>
            <person name="Barry K.W."/>
            <person name="Grigoriev I.V."/>
            <person name="Nagy L.G."/>
            <person name="Hibbett D."/>
            <person name="Henrissat B."/>
            <person name="Matheny P.B."/>
            <person name="Labbe J."/>
            <person name="Martin F.M."/>
        </authorList>
    </citation>
    <scope>NUCLEOTIDE SEQUENCE</scope>
    <source>
        <strain evidence="1">BPL690</strain>
    </source>
</reference>
<name>A0AAD4M4H9_9AGAM</name>